<dbReference type="STRING" id="2017.SAMN05444320_108270"/>
<dbReference type="PANTHER" id="PTHR43130:SF3">
    <property type="entry name" value="HTH-TYPE TRANSCRIPTIONAL REGULATOR RV1931C"/>
    <property type="match status" value="1"/>
</dbReference>
<evidence type="ECO:0000256" key="3">
    <source>
        <dbReference type="SAM" id="MobiDB-lite"/>
    </source>
</evidence>
<dbReference type="SUPFAM" id="SSF52317">
    <property type="entry name" value="Class I glutamine amidotransferase-like"/>
    <property type="match status" value="1"/>
</dbReference>
<feature type="region of interest" description="Disordered" evidence="3">
    <location>
        <begin position="1"/>
        <end position="27"/>
    </location>
</feature>
<keyword evidence="1" id="KW-0805">Transcription regulation</keyword>
<evidence type="ECO:0000256" key="1">
    <source>
        <dbReference type="ARBA" id="ARBA00023015"/>
    </source>
</evidence>
<dbReference type="SUPFAM" id="SSF46689">
    <property type="entry name" value="Homeodomain-like"/>
    <property type="match status" value="2"/>
</dbReference>
<dbReference type="Pfam" id="PF01965">
    <property type="entry name" value="DJ-1_PfpI"/>
    <property type="match status" value="1"/>
</dbReference>
<dbReference type="PANTHER" id="PTHR43130">
    <property type="entry name" value="ARAC-FAMILY TRANSCRIPTIONAL REGULATOR"/>
    <property type="match status" value="1"/>
</dbReference>
<organism evidence="5 6">
    <name type="scientific">Streptoalloteichus hindustanus</name>
    <dbReference type="NCBI Taxonomy" id="2017"/>
    <lineage>
        <taxon>Bacteria</taxon>
        <taxon>Bacillati</taxon>
        <taxon>Actinomycetota</taxon>
        <taxon>Actinomycetes</taxon>
        <taxon>Pseudonocardiales</taxon>
        <taxon>Pseudonocardiaceae</taxon>
        <taxon>Streptoalloteichus</taxon>
    </lineage>
</organism>
<dbReference type="Pfam" id="PF12833">
    <property type="entry name" value="HTH_18"/>
    <property type="match status" value="1"/>
</dbReference>
<evidence type="ECO:0000313" key="6">
    <source>
        <dbReference type="Proteomes" id="UP000184501"/>
    </source>
</evidence>
<dbReference type="InterPro" id="IPR009057">
    <property type="entry name" value="Homeodomain-like_sf"/>
</dbReference>
<dbReference type="AlphaFoldDB" id="A0A1M5JFS5"/>
<dbReference type="Gene3D" id="1.10.10.60">
    <property type="entry name" value="Homeodomain-like"/>
    <property type="match status" value="1"/>
</dbReference>
<keyword evidence="2" id="KW-0804">Transcription</keyword>
<dbReference type="OrthoDB" id="3660033at2"/>
<gene>
    <name evidence="5" type="ORF">SAMN05444320_108270</name>
</gene>
<protein>
    <submittedName>
        <fullName evidence="5">Transcriptional regulator, AraC family with amidase-like domain</fullName>
    </submittedName>
</protein>
<dbReference type="SMART" id="SM00342">
    <property type="entry name" value="HTH_ARAC"/>
    <property type="match status" value="1"/>
</dbReference>
<evidence type="ECO:0000259" key="4">
    <source>
        <dbReference type="PROSITE" id="PS01124"/>
    </source>
</evidence>
<reference evidence="5 6" key="1">
    <citation type="submission" date="2016-11" db="EMBL/GenBank/DDBJ databases">
        <authorList>
            <person name="Jaros S."/>
            <person name="Januszkiewicz K."/>
            <person name="Wedrychowicz H."/>
        </authorList>
    </citation>
    <scope>NUCLEOTIDE SEQUENCE [LARGE SCALE GENOMIC DNA]</scope>
    <source>
        <strain evidence="5 6">DSM 44523</strain>
    </source>
</reference>
<dbReference type="Gene3D" id="3.40.50.880">
    <property type="match status" value="1"/>
</dbReference>
<evidence type="ECO:0000256" key="2">
    <source>
        <dbReference type="ARBA" id="ARBA00023163"/>
    </source>
</evidence>
<dbReference type="InterPro" id="IPR002818">
    <property type="entry name" value="DJ-1/PfpI"/>
</dbReference>
<dbReference type="InterPro" id="IPR052158">
    <property type="entry name" value="INH-QAR"/>
</dbReference>
<dbReference type="PROSITE" id="PS01124">
    <property type="entry name" value="HTH_ARAC_FAMILY_2"/>
    <property type="match status" value="1"/>
</dbReference>
<keyword evidence="6" id="KW-1185">Reference proteome</keyword>
<feature type="region of interest" description="Disordered" evidence="3">
    <location>
        <begin position="332"/>
        <end position="394"/>
    </location>
</feature>
<name>A0A1M5JFS5_STRHI</name>
<dbReference type="GO" id="GO:0003700">
    <property type="term" value="F:DNA-binding transcription factor activity"/>
    <property type="evidence" value="ECO:0007669"/>
    <property type="project" value="InterPro"/>
</dbReference>
<dbReference type="CDD" id="cd03137">
    <property type="entry name" value="GATase1_AraC_1"/>
    <property type="match status" value="1"/>
</dbReference>
<sequence length="394" mass="42050">MSGPRRAPQEERATATPGTGGTRDQAAPAPHRVVALALPDVVAFDLSVAAQVFGHRREDFYAFEVCTPDPPQVPTTTGFALAVSAGLDALVRADTVVVPGYTRRDEIPPAALAALRSAHARGARVVSICTGAFALAAAGLLDGRQATTHWMDADELARRHPAVSVVDNVLYVDDGDVATSAGVAAGIDLCLHLVRSDFGQRAATGIARRLVFAPFRAGSQAQYLERPVPERGRGAGDEEAGLGATRRWAQERLTEPLTLRDLAGHAGYSVRSFSRRFLAETGTPPLRWLHDQRVALALRLLEETDLPVDRVAEQSGLGTAANLRLHLRRAVGATPTAHRRDFRGDDRNNRRNDRNDLGGPDSDDIRTALGADGNGQKTVGAVGVDLPLPPPRRA</sequence>
<proteinExistence type="predicted"/>
<dbReference type="GO" id="GO:0043565">
    <property type="term" value="F:sequence-specific DNA binding"/>
    <property type="evidence" value="ECO:0007669"/>
    <property type="project" value="InterPro"/>
</dbReference>
<dbReference type="InterPro" id="IPR029062">
    <property type="entry name" value="Class_I_gatase-like"/>
</dbReference>
<dbReference type="InterPro" id="IPR018060">
    <property type="entry name" value="HTH_AraC"/>
</dbReference>
<dbReference type="RefSeq" id="WP_073487345.1">
    <property type="nucleotide sequence ID" value="NZ_FQVN01000008.1"/>
</dbReference>
<feature type="domain" description="HTH araC/xylS-type" evidence="4">
    <location>
        <begin position="243"/>
        <end position="341"/>
    </location>
</feature>
<dbReference type="Proteomes" id="UP000184501">
    <property type="component" value="Unassembled WGS sequence"/>
</dbReference>
<feature type="compositionally biased region" description="Basic and acidic residues" evidence="3">
    <location>
        <begin position="338"/>
        <end position="356"/>
    </location>
</feature>
<accession>A0A1M5JFS5</accession>
<evidence type="ECO:0000313" key="5">
    <source>
        <dbReference type="EMBL" id="SHG39446.1"/>
    </source>
</evidence>
<dbReference type="EMBL" id="FQVN01000008">
    <property type="protein sequence ID" value="SHG39446.1"/>
    <property type="molecule type" value="Genomic_DNA"/>
</dbReference>